<evidence type="ECO:0000313" key="7">
    <source>
        <dbReference type="Proteomes" id="UP000282323"/>
    </source>
</evidence>
<keyword evidence="3" id="KW-0863">Zinc-finger</keyword>
<feature type="compositionally biased region" description="Low complexity" evidence="4">
    <location>
        <begin position="256"/>
        <end position="265"/>
    </location>
</feature>
<dbReference type="InterPro" id="IPR003615">
    <property type="entry name" value="HNH_nuc"/>
</dbReference>
<reference evidence="6 7" key="1">
    <citation type="submission" date="2018-10" db="EMBL/GenBank/DDBJ databases">
        <title>Natrarchaeobius chitinivorans gen. nov., sp. nov., and Natrarchaeobius haloalkaliphilus sp. nov., alkaliphilic, chitin-utilizing haloarchaea from hypersaline alkaline lakes.</title>
        <authorList>
            <person name="Sorokin D.Y."/>
            <person name="Elcheninov A.G."/>
            <person name="Kostrikina N.A."/>
            <person name="Bale N.J."/>
            <person name="Sinninghe Damste J.S."/>
            <person name="Khijniak T.V."/>
            <person name="Kublanov I.V."/>
            <person name="Toshchakov S.V."/>
        </authorList>
    </citation>
    <scope>NUCLEOTIDE SEQUENCE [LARGE SCALE GENOMIC DNA]</scope>
    <source>
        <strain evidence="6 7">AArcht4T</strain>
    </source>
</reference>
<feature type="compositionally biased region" description="Basic residues" evidence="4">
    <location>
        <begin position="235"/>
        <end position="252"/>
    </location>
</feature>
<protein>
    <recommendedName>
        <fullName evidence="5">SWIM-type domain-containing protein</fullName>
    </recommendedName>
</protein>
<keyword evidence="3" id="KW-0479">Metal-binding</keyword>
<feature type="region of interest" description="Disordered" evidence="4">
    <location>
        <begin position="88"/>
        <end position="110"/>
    </location>
</feature>
<dbReference type="Gene3D" id="1.10.30.50">
    <property type="match status" value="1"/>
</dbReference>
<sequence>MPVNTDDLPTDLKRLDRAIEQDIDIIGEFENGVYLINGNRDLNYLVNMNEFTCTCPDWRKEGVAGGCKHILKVRMHGSDAPCISIQTGSRATNNASDSTSSSYPGDWSSRRKKVLKRDEHICQSCGAHVEQDGTNAEVHHSTYLKEGGSNDLENLLTLCTSCHKRLHSSPVKASQAVTDSSENSRSTGASSSDHSPSSQETPKVDAPPVNSPSADKRTQSSKKPRSLNRNTSSHRQTKSKNNSKHPHQKRDHNSKTPATAATSTAQQIDRETVENEHDLGFSSIFLGGIVLSLVLWGTLEVLLMVLSSMTTWSATRFILVLGIVETAVIVGYLNEGT</sequence>
<dbReference type="PANTHER" id="PTHR41286:SF1">
    <property type="entry name" value="HNH NUCLEASE YAJD-RELATED"/>
    <property type="match status" value="1"/>
</dbReference>
<keyword evidence="1" id="KW-0540">Nuclease</keyword>
<comment type="caution">
    <text evidence="6">The sequence shown here is derived from an EMBL/GenBank/DDBJ whole genome shotgun (WGS) entry which is preliminary data.</text>
</comment>
<dbReference type="AlphaFoldDB" id="A0A3N6LZX7"/>
<organism evidence="6 7">
    <name type="scientific">Natrarchaeobius chitinivorans</name>
    <dbReference type="NCBI Taxonomy" id="1679083"/>
    <lineage>
        <taxon>Archaea</taxon>
        <taxon>Methanobacteriati</taxon>
        <taxon>Methanobacteriota</taxon>
        <taxon>Stenosarchaea group</taxon>
        <taxon>Halobacteria</taxon>
        <taxon>Halobacteriales</taxon>
        <taxon>Natrialbaceae</taxon>
        <taxon>Natrarchaeobius</taxon>
    </lineage>
</organism>
<dbReference type="SMART" id="SM00507">
    <property type="entry name" value="HNHc"/>
    <property type="match status" value="1"/>
</dbReference>
<dbReference type="GO" id="GO:0005829">
    <property type="term" value="C:cytosol"/>
    <property type="evidence" value="ECO:0007669"/>
    <property type="project" value="TreeGrafter"/>
</dbReference>
<proteinExistence type="predicted"/>
<feature type="compositionally biased region" description="Low complexity" evidence="4">
    <location>
        <begin position="89"/>
        <end position="102"/>
    </location>
</feature>
<dbReference type="GO" id="GO:0016787">
    <property type="term" value="F:hydrolase activity"/>
    <property type="evidence" value="ECO:0007669"/>
    <property type="project" value="UniProtKB-KW"/>
</dbReference>
<dbReference type="GO" id="GO:0003676">
    <property type="term" value="F:nucleic acid binding"/>
    <property type="evidence" value="ECO:0007669"/>
    <property type="project" value="InterPro"/>
</dbReference>
<dbReference type="Proteomes" id="UP000282323">
    <property type="component" value="Unassembled WGS sequence"/>
</dbReference>
<dbReference type="EMBL" id="REGA01000007">
    <property type="protein sequence ID" value="RQG94817.1"/>
    <property type="molecule type" value="Genomic_DNA"/>
</dbReference>
<gene>
    <name evidence="6" type="ORF">EA473_09950</name>
</gene>
<dbReference type="InterPro" id="IPR007527">
    <property type="entry name" value="Znf_SWIM"/>
</dbReference>
<evidence type="ECO:0000256" key="1">
    <source>
        <dbReference type="ARBA" id="ARBA00022722"/>
    </source>
</evidence>
<feature type="compositionally biased region" description="Polar residues" evidence="4">
    <location>
        <begin position="171"/>
        <end position="201"/>
    </location>
</feature>
<dbReference type="CDD" id="cd00085">
    <property type="entry name" value="HNHc"/>
    <property type="match status" value="1"/>
</dbReference>
<feature type="domain" description="SWIM-type" evidence="5">
    <location>
        <begin position="44"/>
        <end position="78"/>
    </location>
</feature>
<dbReference type="GO" id="GO:0004519">
    <property type="term" value="F:endonuclease activity"/>
    <property type="evidence" value="ECO:0007669"/>
    <property type="project" value="InterPro"/>
</dbReference>
<evidence type="ECO:0000256" key="2">
    <source>
        <dbReference type="ARBA" id="ARBA00022801"/>
    </source>
</evidence>
<dbReference type="InterPro" id="IPR002711">
    <property type="entry name" value="HNH"/>
</dbReference>
<evidence type="ECO:0000256" key="3">
    <source>
        <dbReference type="PROSITE-ProRule" id="PRU00325"/>
    </source>
</evidence>
<accession>A0A3N6LZX7</accession>
<dbReference type="OrthoDB" id="11472at2157"/>
<keyword evidence="7" id="KW-1185">Reference proteome</keyword>
<dbReference type="PROSITE" id="PS50966">
    <property type="entry name" value="ZF_SWIM"/>
    <property type="match status" value="1"/>
</dbReference>
<dbReference type="GO" id="GO:0008270">
    <property type="term" value="F:zinc ion binding"/>
    <property type="evidence" value="ECO:0007669"/>
    <property type="project" value="UniProtKB-KW"/>
</dbReference>
<keyword evidence="2" id="KW-0378">Hydrolase</keyword>
<name>A0A3N6LZX7_NATCH</name>
<feature type="region of interest" description="Disordered" evidence="4">
    <location>
        <begin position="167"/>
        <end position="267"/>
    </location>
</feature>
<evidence type="ECO:0000259" key="5">
    <source>
        <dbReference type="PROSITE" id="PS50966"/>
    </source>
</evidence>
<dbReference type="Pfam" id="PF01844">
    <property type="entry name" value="HNH"/>
    <property type="match status" value="1"/>
</dbReference>
<evidence type="ECO:0000313" key="6">
    <source>
        <dbReference type="EMBL" id="RQG94817.1"/>
    </source>
</evidence>
<evidence type="ECO:0000256" key="4">
    <source>
        <dbReference type="SAM" id="MobiDB-lite"/>
    </source>
</evidence>
<keyword evidence="3" id="KW-0862">Zinc</keyword>
<dbReference type="PANTHER" id="PTHR41286">
    <property type="entry name" value="HNH NUCLEASE YAJD-RELATED"/>
    <property type="match status" value="1"/>
</dbReference>